<accession>A0ACA8DDD6</accession>
<keyword evidence="2" id="KW-1185">Reference proteome</keyword>
<evidence type="ECO:0000313" key="2">
    <source>
        <dbReference type="Proteomes" id="UP000215286"/>
    </source>
</evidence>
<reference evidence="1" key="1">
    <citation type="submission" date="2017-08" db="EMBL/GenBank/DDBJ databases">
        <title>Real-time genomic and epidemiological investigation of a multi-institutional outbreak of KPC-producing Enterobacteriaceae reveals complex transmission dynamics and informs management responses.</title>
        <authorList>
            <person name="Kwong J.C."/>
            <person name="Lane C."/>
            <person name="Romanes F."/>
            <person name="Goncalves da Silva A."/>
            <person name="Easton M."/>
            <person name="Cronin K."/>
            <person name="Waters M.J."/>
            <person name="Tomita T."/>
            <person name="Stevens K."/>
            <person name="Schultz M.B."/>
            <person name="Baines S.L."/>
            <person name="Sherry N.L."/>
            <person name="Carter G."/>
            <person name="Mu A."/>
            <person name="Sait M."/>
            <person name="Ballard S.A."/>
            <person name="Seemann T."/>
            <person name="Stinear T.P."/>
            <person name="Howden B.P."/>
        </authorList>
    </citation>
    <scope>NUCLEOTIDE SEQUENCE</scope>
    <source>
        <strain evidence="1">AUSMDU00008141</strain>
    </source>
</reference>
<evidence type="ECO:0000313" key="1">
    <source>
        <dbReference type="EMBL" id="AST82249.1"/>
    </source>
</evidence>
<sequence length="43" mass="4880">MDNQALGQLNPCIVQHAGSWFRHLAGPFFTLRAYPGDRSLFFV</sequence>
<dbReference type="EMBL" id="CP022695">
    <property type="protein sequence ID" value="AST82249.1"/>
    <property type="molecule type" value="Genomic_DNA"/>
</dbReference>
<name>A0ACA8DDD6_9ENTR</name>
<gene>
    <name evidence="1" type="ORF">CI104_10290</name>
</gene>
<proteinExistence type="predicted"/>
<organism evidence="1 2">
    <name type="scientific">Citrobacter farmeri</name>
    <dbReference type="NCBI Taxonomy" id="67824"/>
    <lineage>
        <taxon>Bacteria</taxon>
        <taxon>Pseudomonadati</taxon>
        <taxon>Pseudomonadota</taxon>
        <taxon>Gammaproteobacteria</taxon>
        <taxon>Enterobacterales</taxon>
        <taxon>Enterobacteriaceae</taxon>
        <taxon>Citrobacter</taxon>
    </lineage>
</organism>
<protein>
    <submittedName>
        <fullName evidence="1">Uncharacterized protein</fullName>
    </submittedName>
</protein>
<dbReference type="Proteomes" id="UP000215286">
    <property type="component" value="Chromosome"/>
</dbReference>